<dbReference type="Proteomes" id="UP001215598">
    <property type="component" value="Unassembled WGS sequence"/>
</dbReference>
<protein>
    <submittedName>
        <fullName evidence="2">Uncharacterized protein</fullName>
    </submittedName>
</protein>
<gene>
    <name evidence="2" type="ORF">B0H16DRAFT_1742157</name>
</gene>
<keyword evidence="3" id="KW-1185">Reference proteome</keyword>
<accession>A0AAD7H9D0</accession>
<sequence>MNLRAKIRSDFPKVWANLALFPKEVFPDAEASEEWNGGRTKHRPRARAHAPPPSLIPSTKTTTHTSFYRIAVTPSSYHCQNAHPTRSPRTRTIVPIPDADVVHAHARSNVPMLPMLAPRCYWSGNTLRARGTMSGSEVWCFGACWVGATCTSFGGAPGALRAANCAGDARCTTGARGLEFQHGASAGYLNLCSRSFTSQRTQRSQYHKHDIPLTAFTSPRTKTIIWSTEQEEECRTMGEDDV</sequence>
<proteinExistence type="predicted"/>
<evidence type="ECO:0000313" key="3">
    <source>
        <dbReference type="Proteomes" id="UP001215598"/>
    </source>
</evidence>
<dbReference type="EMBL" id="JARKIB010000313">
    <property type="protein sequence ID" value="KAJ7715179.1"/>
    <property type="molecule type" value="Genomic_DNA"/>
</dbReference>
<feature type="region of interest" description="Disordered" evidence="1">
    <location>
        <begin position="31"/>
        <end position="58"/>
    </location>
</feature>
<comment type="caution">
    <text evidence="2">The sequence shown here is derived from an EMBL/GenBank/DDBJ whole genome shotgun (WGS) entry which is preliminary data.</text>
</comment>
<organism evidence="2 3">
    <name type="scientific">Mycena metata</name>
    <dbReference type="NCBI Taxonomy" id="1033252"/>
    <lineage>
        <taxon>Eukaryota</taxon>
        <taxon>Fungi</taxon>
        <taxon>Dikarya</taxon>
        <taxon>Basidiomycota</taxon>
        <taxon>Agaricomycotina</taxon>
        <taxon>Agaricomycetes</taxon>
        <taxon>Agaricomycetidae</taxon>
        <taxon>Agaricales</taxon>
        <taxon>Marasmiineae</taxon>
        <taxon>Mycenaceae</taxon>
        <taxon>Mycena</taxon>
    </lineage>
</organism>
<dbReference type="AlphaFoldDB" id="A0AAD7H9D0"/>
<name>A0AAD7H9D0_9AGAR</name>
<feature type="compositionally biased region" description="Basic residues" evidence="1">
    <location>
        <begin position="39"/>
        <end position="48"/>
    </location>
</feature>
<reference evidence="2" key="1">
    <citation type="submission" date="2023-03" db="EMBL/GenBank/DDBJ databases">
        <title>Massive genome expansion in bonnet fungi (Mycena s.s.) driven by repeated elements and novel gene families across ecological guilds.</title>
        <authorList>
            <consortium name="Lawrence Berkeley National Laboratory"/>
            <person name="Harder C.B."/>
            <person name="Miyauchi S."/>
            <person name="Viragh M."/>
            <person name="Kuo A."/>
            <person name="Thoen E."/>
            <person name="Andreopoulos B."/>
            <person name="Lu D."/>
            <person name="Skrede I."/>
            <person name="Drula E."/>
            <person name="Henrissat B."/>
            <person name="Morin E."/>
            <person name="Kohler A."/>
            <person name="Barry K."/>
            <person name="LaButti K."/>
            <person name="Morin E."/>
            <person name="Salamov A."/>
            <person name="Lipzen A."/>
            <person name="Mereny Z."/>
            <person name="Hegedus B."/>
            <person name="Baldrian P."/>
            <person name="Stursova M."/>
            <person name="Weitz H."/>
            <person name="Taylor A."/>
            <person name="Grigoriev I.V."/>
            <person name="Nagy L.G."/>
            <person name="Martin F."/>
            <person name="Kauserud H."/>
        </authorList>
    </citation>
    <scope>NUCLEOTIDE SEQUENCE</scope>
    <source>
        <strain evidence="2">CBHHK182m</strain>
    </source>
</reference>
<evidence type="ECO:0000256" key="1">
    <source>
        <dbReference type="SAM" id="MobiDB-lite"/>
    </source>
</evidence>
<evidence type="ECO:0000313" key="2">
    <source>
        <dbReference type="EMBL" id="KAJ7715179.1"/>
    </source>
</evidence>